<name>A0ABS4QIQ2_9NOCA</name>
<keyword evidence="3" id="KW-1185">Reference proteome</keyword>
<evidence type="ECO:0000313" key="2">
    <source>
        <dbReference type="EMBL" id="MBP2191458.1"/>
    </source>
</evidence>
<dbReference type="InterPro" id="IPR037401">
    <property type="entry name" value="SnoaL-like"/>
</dbReference>
<evidence type="ECO:0000313" key="3">
    <source>
        <dbReference type="Proteomes" id="UP001519325"/>
    </source>
</evidence>
<dbReference type="Pfam" id="PF13474">
    <property type="entry name" value="SnoaL_3"/>
    <property type="match status" value="1"/>
</dbReference>
<dbReference type="EMBL" id="JAGGMR010000001">
    <property type="protein sequence ID" value="MBP2191458.1"/>
    <property type="molecule type" value="Genomic_DNA"/>
</dbReference>
<evidence type="ECO:0000259" key="1">
    <source>
        <dbReference type="Pfam" id="PF13474"/>
    </source>
</evidence>
<dbReference type="SUPFAM" id="SSF54427">
    <property type="entry name" value="NTF2-like"/>
    <property type="match status" value="1"/>
</dbReference>
<organism evidence="2 3">
    <name type="scientific">Nocardia goodfellowii</name>
    <dbReference type="NCBI Taxonomy" id="882446"/>
    <lineage>
        <taxon>Bacteria</taxon>
        <taxon>Bacillati</taxon>
        <taxon>Actinomycetota</taxon>
        <taxon>Actinomycetes</taxon>
        <taxon>Mycobacteriales</taxon>
        <taxon>Nocardiaceae</taxon>
        <taxon>Nocardia</taxon>
    </lineage>
</organism>
<sequence length="155" mass="17112">MTVADDFRSRTDRAGAAEADIRRQIDRMVEGLRAKDPAALRRLYTPDVVSFDVEPPLQHVGIAAKLENWSKVFSFFESLTYEFRELSVTAGDEVAFVHAFGRLSGTLTNGVVTSGMWVRATLGMRRIDGVWLIAHDQVSVPFDLASGKGVADLEP</sequence>
<proteinExistence type="predicted"/>
<reference evidence="2 3" key="1">
    <citation type="submission" date="2021-03" db="EMBL/GenBank/DDBJ databases">
        <title>Sequencing the genomes of 1000 actinobacteria strains.</title>
        <authorList>
            <person name="Klenk H.-P."/>
        </authorList>
    </citation>
    <scope>NUCLEOTIDE SEQUENCE [LARGE SCALE GENOMIC DNA]</scope>
    <source>
        <strain evidence="2 3">DSM 45516</strain>
    </source>
</reference>
<protein>
    <submittedName>
        <fullName evidence="2">Uncharacterized protein (TIGR02246 family)</fullName>
    </submittedName>
</protein>
<dbReference type="InterPro" id="IPR032710">
    <property type="entry name" value="NTF2-like_dom_sf"/>
</dbReference>
<gene>
    <name evidence="2" type="ORF">BJ987_004359</name>
</gene>
<comment type="caution">
    <text evidence="2">The sequence shown here is derived from an EMBL/GenBank/DDBJ whole genome shotgun (WGS) entry which is preliminary data.</text>
</comment>
<dbReference type="Gene3D" id="3.10.450.50">
    <property type="match status" value="1"/>
</dbReference>
<dbReference type="RefSeq" id="WP_209893122.1">
    <property type="nucleotide sequence ID" value="NZ_JAGGMR010000001.1"/>
</dbReference>
<feature type="domain" description="SnoaL-like" evidence="1">
    <location>
        <begin position="22"/>
        <end position="142"/>
    </location>
</feature>
<accession>A0ABS4QIQ2</accession>
<dbReference type="Proteomes" id="UP001519325">
    <property type="component" value="Unassembled WGS sequence"/>
</dbReference>